<sequence>MNWRDFVKNWDIKLLSLVLAMIVWAGVTGRRTAEMELTVPLEVRNLAPGFAVAGPVPREVVVTVAGPRILLLKLRSEKIIIPLDARGIGEGKTLYAGLDRRLRLPSEVEITRLFPSTVELRLLRSSTVHKPQ</sequence>
<name>A0ABX7Q1L6_9BACT</name>
<evidence type="ECO:0000313" key="2">
    <source>
        <dbReference type="Proteomes" id="UP000663651"/>
    </source>
</evidence>
<organism evidence="1 2">
    <name type="scientific">Geobacter benzoatilyticus</name>
    <dbReference type="NCBI Taxonomy" id="2815309"/>
    <lineage>
        <taxon>Bacteria</taxon>
        <taxon>Pseudomonadati</taxon>
        <taxon>Thermodesulfobacteriota</taxon>
        <taxon>Desulfuromonadia</taxon>
        <taxon>Geobacterales</taxon>
        <taxon>Geobacteraceae</taxon>
        <taxon>Geobacter</taxon>
    </lineage>
</organism>
<accession>A0ABX7Q1L6</accession>
<evidence type="ECO:0000313" key="1">
    <source>
        <dbReference type="EMBL" id="QSV45283.1"/>
    </source>
</evidence>
<dbReference type="Pfam" id="PF07949">
    <property type="entry name" value="YbbR"/>
    <property type="match status" value="1"/>
</dbReference>
<gene>
    <name evidence="1" type="ORF">JZM60_14300</name>
</gene>
<protein>
    <submittedName>
        <fullName evidence="1">YbbR-like domain-containing protein</fullName>
    </submittedName>
</protein>
<dbReference type="RefSeq" id="WP_207163088.1">
    <property type="nucleotide sequence ID" value="NZ_CP071382.1"/>
</dbReference>
<dbReference type="InterPro" id="IPR012505">
    <property type="entry name" value="YbbR"/>
</dbReference>
<dbReference type="Proteomes" id="UP000663651">
    <property type="component" value="Chromosome"/>
</dbReference>
<dbReference type="EMBL" id="CP071382">
    <property type="protein sequence ID" value="QSV45283.1"/>
    <property type="molecule type" value="Genomic_DNA"/>
</dbReference>
<keyword evidence="2" id="KW-1185">Reference proteome</keyword>
<proteinExistence type="predicted"/>
<reference evidence="1 2" key="1">
    <citation type="submission" date="2021-03" db="EMBL/GenBank/DDBJ databases">
        <title>Geobacter metallireducens gen. nov. sp. nov., a microorganism capable of coupling the complete oxidation of organic compounds to the reduction of iron and other metals.</title>
        <authorList>
            <person name="Li Y."/>
        </authorList>
    </citation>
    <scope>NUCLEOTIDE SEQUENCE [LARGE SCALE GENOMIC DNA]</scope>
    <source>
        <strain evidence="1 2">Jerry-YX</strain>
    </source>
</reference>
<dbReference type="Gene3D" id="2.170.120.30">
    <property type="match status" value="1"/>
</dbReference>